<reference evidence="1" key="2">
    <citation type="journal article" date="2023" name="Int. J. Mol. Sci.">
        <title>De Novo Assembly and Annotation of 11 Diverse Shrub Willow (Salix) Genomes Reveals Novel Gene Organization in Sex-Linked Regions.</title>
        <authorList>
            <person name="Hyden B."/>
            <person name="Feng K."/>
            <person name="Yates T.B."/>
            <person name="Jawdy S."/>
            <person name="Cereghino C."/>
            <person name="Smart L.B."/>
            <person name="Muchero W."/>
        </authorList>
    </citation>
    <scope>NUCLEOTIDE SEQUENCE</scope>
    <source>
        <tissue evidence="1">Shoot tip</tissue>
    </source>
</reference>
<keyword evidence="2" id="KW-1185">Reference proteome</keyword>
<reference evidence="1" key="1">
    <citation type="submission" date="2022-11" db="EMBL/GenBank/DDBJ databases">
        <authorList>
            <person name="Hyden B.L."/>
            <person name="Feng K."/>
            <person name="Yates T."/>
            <person name="Jawdy S."/>
            <person name="Smart L.B."/>
            <person name="Muchero W."/>
        </authorList>
    </citation>
    <scope>NUCLEOTIDE SEQUENCE</scope>
    <source>
        <tissue evidence="1">Shoot tip</tissue>
    </source>
</reference>
<evidence type="ECO:0000313" key="1">
    <source>
        <dbReference type="EMBL" id="KAJ6770497.1"/>
    </source>
</evidence>
<sequence length="234" mass="25808">MIGPLELNGAKAGNGDINCSDCVTLEGKDRPTMTNNVSNLEQFITVMEASSFSSSAITKSYANSFSLFWVHCCSLYLLLLVVALGKLVVTGGVEGFHGWLADNVVSVERGGGAGNGEALLGPGGVEDEDVSSVEEGRRLVRVCWWVSGVSRGWLAVRRRLRVGWLGVWWWVSVVAGREEKAEARGSDCEWWRKRQCVVGFDGEKEIGNGWLRREERLVGKLVREMKYYLVSVCT</sequence>
<name>A0A9Q0WNW4_SALPP</name>
<dbReference type="OrthoDB" id="10474906at2759"/>
<protein>
    <submittedName>
        <fullName evidence="1">Uncharacterized protein</fullName>
    </submittedName>
</protein>
<dbReference type="EMBL" id="JAPFFK010000003">
    <property type="protein sequence ID" value="KAJ6770497.1"/>
    <property type="molecule type" value="Genomic_DNA"/>
</dbReference>
<gene>
    <name evidence="1" type="ORF">OIU79_021196</name>
</gene>
<dbReference type="Proteomes" id="UP001151532">
    <property type="component" value="Chromosome 11"/>
</dbReference>
<proteinExistence type="predicted"/>
<organism evidence="1 2">
    <name type="scientific">Salix purpurea</name>
    <name type="common">Purple osier willow</name>
    <dbReference type="NCBI Taxonomy" id="77065"/>
    <lineage>
        <taxon>Eukaryota</taxon>
        <taxon>Viridiplantae</taxon>
        <taxon>Streptophyta</taxon>
        <taxon>Embryophyta</taxon>
        <taxon>Tracheophyta</taxon>
        <taxon>Spermatophyta</taxon>
        <taxon>Magnoliopsida</taxon>
        <taxon>eudicotyledons</taxon>
        <taxon>Gunneridae</taxon>
        <taxon>Pentapetalae</taxon>
        <taxon>rosids</taxon>
        <taxon>fabids</taxon>
        <taxon>Malpighiales</taxon>
        <taxon>Salicaceae</taxon>
        <taxon>Saliceae</taxon>
        <taxon>Salix</taxon>
    </lineage>
</organism>
<accession>A0A9Q0WNW4</accession>
<comment type="caution">
    <text evidence="1">The sequence shown here is derived from an EMBL/GenBank/DDBJ whole genome shotgun (WGS) entry which is preliminary data.</text>
</comment>
<evidence type="ECO:0000313" key="2">
    <source>
        <dbReference type="Proteomes" id="UP001151532"/>
    </source>
</evidence>
<dbReference type="AlphaFoldDB" id="A0A9Q0WNW4"/>